<dbReference type="InterPro" id="IPR029071">
    <property type="entry name" value="Ubiquitin-like_domsf"/>
</dbReference>
<dbReference type="PANTHER" id="PTHR22710">
    <property type="entry name" value="X-RAY RADIATION RESISTANCE ASSOCIATED PROTEIN 1 XRRA1"/>
    <property type="match status" value="1"/>
</dbReference>
<keyword evidence="6" id="KW-0143">Chaperone</keyword>
<reference evidence="10" key="1">
    <citation type="journal article" date="2016" name="Nature">
        <title>The genome of the seagrass Zostera marina reveals angiosperm adaptation to the sea.</title>
        <authorList>
            <person name="Olsen J.L."/>
            <person name="Rouze P."/>
            <person name="Verhelst B."/>
            <person name="Lin Y.-C."/>
            <person name="Bayer T."/>
            <person name="Collen J."/>
            <person name="Dattolo E."/>
            <person name="De Paoli E."/>
            <person name="Dittami S."/>
            <person name="Maumus F."/>
            <person name="Michel G."/>
            <person name="Kersting A."/>
            <person name="Lauritano C."/>
            <person name="Lohaus R."/>
            <person name="Toepel M."/>
            <person name="Tonon T."/>
            <person name="Vanneste K."/>
            <person name="Amirebrahimi M."/>
            <person name="Brakel J."/>
            <person name="Bostroem C."/>
            <person name="Chovatia M."/>
            <person name="Grimwood J."/>
            <person name="Jenkins J.W."/>
            <person name="Jueterbock A."/>
            <person name="Mraz A."/>
            <person name="Stam W.T."/>
            <person name="Tice H."/>
            <person name="Bornberg-Bauer E."/>
            <person name="Green P.J."/>
            <person name="Pearson G.A."/>
            <person name="Procaccini G."/>
            <person name="Duarte C.M."/>
            <person name="Schmutz J."/>
            <person name="Reusch T.B.H."/>
            <person name="Van de Peer Y."/>
        </authorList>
    </citation>
    <scope>NUCLEOTIDE SEQUENCE [LARGE SCALE GENOMIC DNA]</scope>
    <source>
        <strain evidence="10">cv. Finnish</strain>
    </source>
</reference>
<comment type="similarity">
    <text evidence="2">Belongs to the TBCE family.</text>
</comment>
<sequence>MPPSPTSSTMEDSIELSVGKRVHASGDPRRIGTVRYVGALEGYSGIWIGVDWDNGEGKHDGTVNGFKYFEAREDRSGSFMRLKKSLCSGVGFLDALKLRYLGDYTKEEEDEMYVLSTRRNRISIQLVGKDKIQEKLNHFQDLTSVSISYMGVSSTGPLHEIYAALPNLKELNMAGNLLSNWQDVGAICVALPLLEILDLTGSRLEQGIIDLPLLMNIRILVLNNCRISWKEVEILKKSIPMVEELHLIANKLKTIMDFSSNSTANYITGFDSLKLLNLEDNCIDSWDEIFKLCQLKRLEHLYLNKNKLKHIFYSQILNIPKDSEYHEKCMKPFKNLRCLLLGSNEIEDLSSIDSLNYFPNLVDVRISDNPICDAAKGGIPRFNLIARLSKVDMLNGSEVSRRERKESEIRYVRLISSKVHVYNQEEIKELHPRYCELKLLHGLDDEKPSVEVTGPKKMASELLSITLKCVGASFGEKAPLNKKLPPTTMVGKLKLLCESFFKLKAVKPKLFIEEEGSPFPTLLDDDMSSLADFGICSGTTILVDEEA</sequence>
<dbReference type="InterPro" id="IPR036859">
    <property type="entry name" value="CAP-Gly_dom_sf"/>
</dbReference>
<name>A0A0K9Q4Z6_ZOSMR</name>
<accession>A0A0K9Q4Z6</accession>
<dbReference type="FunFam" id="2.30.30.190:FF:000016">
    <property type="entry name" value="Tubulin-folding cofactor E"/>
    <property type="match status" value="1"/>
</dbReference>
<keyword evidence="3" id="KW-0963">Cytoplasm</keyword>
<keyword evidence="4" id="KW-0433">Leucine-rich repeat</keyword>
<dbReference type="FunFam" id="3.80.10.10:FF:000846">
    <property type="entry name" value="Predicted protein"/>
    <property type="match status" value="1"/>
</dbReference>
<dbReference type="SMART" id="SM01052">
    <property type="entry name" value="CAP_GLY"/>
    <property type="match status" value="1"/>
</dbReference>
<dbReference type="SUPFAM" id="SSF74924">
    <property type="entry name" value="Cap-Gly domain"/>
    <property type="match status" value="1"/>
</dbReference>
<comment type="subunit">
    <text evidence="7">Supercomplex made of cofactors A to E. Cofactors A and D function by capturing and stabilizing tubulin in a quasi-native conformation. Cofactor E binds to the cofactor D-tubulin complex; interaction with cofactor C then causes the release of tubulin polypeptides that are committed to the native state.</text>
</comment>
<dbReference type="SUPFAM" id="SSF54236">
    <property type="entry name" value="Ubiquitin-like"/>
    <property type="match status" value="1"/>
</dbReference>
<dbReference type="Proteomes" id="UP000036987">
    <property type="component" value="Unassembled WGS sequence"/>
</dbReference>
<evidence type="ECO:0000256" key="1">
    <source>
        <dbReference type="ARBA" id="ARBA00004496"/>
    </source>
</evidence>
<keyword evidence="10" id="KW-1185">Reference proteome</keyword>
<evidence type="ECO:0000256" key="7">
    <source>
        <dbReference type="ARBA" id="ARBA00026055"/>
    </source>
</evidence>
<protein>
    <submittedName>
        <fullName evidence="9">Tubulin-folding cofactor E</fullName>
    </submittedName>
</protein>
<organism evidence="9 10">
    <name type="scientific">Zostera marina</name>
    <name type="common">Eelgrass</name>
    <dbReference type="NCBI Taxonomy" id="29655"/>
    <lineage>
        <taxon>Eukaryota</taxon>
        <taxon>Viridiplantae</taxon>
        <taxon>Streptophyta</taxon>
        <taxon>Embryophyta</taxon>
        <taxon>Tracheophyta</taxon>
        <taxon>Spermatophyta</taxon>
        <taxon>Magnoliopsida</taxon>
        <taxon>Liliopsida</taxon>
        <taxon>Zosteraceae</taxon>
        <taxon>Zostera</taxon>
    </lineage>
</organism>
<gene>
    <name evidence="9" type="ORF">ZOSMA_105G00750</name>
</gene>
<dbReference type="OMA" id="SEESHMF"/>
<dbReference type="Gene3D" id="3.10.20.90">
    <property type="entry name" value="Phosphatidylinositol 3-kinase Catalytic Subunit, Chain A, domain 1"/>
    <property type="match status" value="1"/>
</dbReference>
<dbReference type="Pfam" id="PF01302">
    <property type="entry name" value="CAP_GLY"/>
    <property type="match status" value="1"/>
</dbReference>
<evidence type="ECO:0000313" key="9">
    <source>
        <dbReference type="EMBL" id="KMZ76244.1"/>
    </source>
</evidence>
<evidence type="ECO:0000313" key="10">
    <source>
        <dbReference type="Proteomes" id="UP000036987"/>
    </source>
</evidence>
<evidence type="ECO:0000256" key="2">
    <source>
        <dbReference type="ARBA" id="ARBA00006286"/>
    </source>
</evidence>
<evidence type="ECO:0000256" key="6">
    <source>
        <dbReference type="ARBA" id="ARBA00023186"/>
    </source>
</evidence>
<comment type="subcellular location">
    <subcellularLocation>
        <location evidence="1">Cytoplasm</location>
    </subcellularLocation>
</comment>
<comment type="caution">
    <text evidence="9">The sequence shown here is derived from an EMBL/GenBank/DDBJ whole genome shotgun (WGS) entry which is preliminary data.</text>
</comment>
<evidence type="ECO:0000256" key="4">
    <source>
        <dbReference type="ARBA" id="ARBA00022614"/>
    </source>
</evidence>
<dbReference type="OrthoDB" id="5273213at2759"/>
<dbReference type="Gene3D" id="2.30.30.190">
    <property type="entry name" value="CAP Gly-rich-like domain"/>
    <property type="match status" value="1"/>
</dbReference>
<dbReference type="AlphaFoldDB" id="A0A0K9Q4Z6"/>
<dbReference type="CDD" id="cd17044">
    <property type="entry name" value="Ubl_TBCE"/>
    <property type="match status" value="1"/>
</dbReference>
<dbReference type="InterPro" id="IPR000938">
    <property type="entry name" value="CAP-Gly_domain"/>
</dbReference>
<dbReference type="InterPro" id="IPR001611">
    <property type="entry name" value="Leu-rich_rpt"/>
</dbReference>
<dbReference type="InterPro" id="IPR044079">
    <property type="entry name" value="Ubl_TBCE"/>
</dbReference>
<evidence type="ECO:0000256" key="3">
    <source>
        <dbReference type="ARBA" id="ARBA00022490"/>
    </source>
</evidence>
<evidence type="ECO:0000256" key="5">
    <source>
        <dbReference type="ARBA" id="ARBA00022737"/>
    </source>
</evidence>
<dbReference type="PROSITE" id="PS51450">
    <property type="entry name" value="LRR"/>
    <property type="match status" value="2"/>
</dbReference>
<dbReference type="Gene3D" id="3.80.10.10">
    <property type="entry name" value="Ribonuclease Inhibitor"/>
    <property type="match status" value="2"/>
</dbReference>
<dbReference type="InterPro" id="IPR032675">
    <property type="entry name" value="LRR_dom_sf"/>
</dbReference>
<dbReference type="FunFam" id="3.10.20.90:FF:000187">
    <property type="entry name" value="Tubulin-folding cofactor E"/>
    <property type="match status" value="1"/>
</dbReference>
<dbReference type="STRING" id="29655.A0A0K9Q4Z6"/>
<keyword evidence="5" id="KW-0677">Repeat</keyword>
<dbReference type="PROSITE" id="PS00845">
    <property type="entry name" value="CAP_GLY_1"/>
    <property type="match status" value="1"/>
</dbReference>
<feature type="domain" description="CAP-Gly" evidence="8">
    <location>
        <begin position="38"/>
        <end position="81"/>
    </location>
</feature>
<evidence type="ECO:0000259" key="8">
    <source>
        <dbReference type="PROSITE" id="PS50245"/>
    </source>
</evidence>
<dbReference type="PROSITE" id="PS50245">
    <property type="entry name" value="CAP_GLY_2"/>
    <property type="match status" value="1"/>
</dbReference>
<dbReference type="SUPFAM" id="SSF52058">
    <property type="entry name" value="L domain-like"/>
    <property type="match status" value="1"/>
</dbReference>
<dbReference type="GO" id="GO:0005737">
    <property type="term" value="C:cytoplasm"/>
    <property type="evidence" value="ECO:0007669"/>
    <property type="project" value="UniProtKB-SubCell"/>
</dbReference>
<proteinExistence type="inferred from homology"/>
<dbReference type="PANTHER" id="PTHR22710:SF2">
    <property type="entry name" value="X-RAY RADIATION RESISTANCE-ASSOCIATED PROTEIN 1"/>
    <property type="match status" value="1"/>
</dbReference>
<dbReference type="EMBL" id="LFYR01000069">
    <property type="protein sequence ID" value="KMZ76244.1"/>
    <property type="molecule type" value="Genomic_DNA"/>
</dbReference>